<dbReference type="EMBL" id="JACGWJ010000019">
    <property type="protein sequence ID" value="KAL0345917.1"/>
    <property type="molecule type" value="Genomic_DNA"/>
</dbReference>
<evidence type="ECO:0008006" key="2">
    <source>
        <dbReference type="Google" id="ProtNLM"/>
    </source>
</evidence>
<sequence>MYWRANVGELVVVVVVLEKLLVEQTIVRPPLVPVTHHMVQHHLESVGQLTVGSRVVVWMVDRLLPQYGKHLKA</sequence>
<protein>
    <recommendedName>
        <fullName evidence="2">Secreted protein</fullName>
    </recommendedName>
</protein>
<reference evidence="1" key="2">
    <citation type="journal article" date="2024" name="Plant">
        <title>Genomic evolution and insights into agronomic trait innovations of Sesamum species.</title>
        <authorList>
            <person name="Miao H."/>
            <person name="Wang L."/>
            <person name="Qu L."/>
            <person name="Liu H."/>
            <person name="Sun Y."/>
            <person name="Le M."/>
            <person name="Wang Q."/>
            <person name="Wei S."/>
            <person name="Zheng Y."/>
            <person name="Lin W."/>
            <person name="Duan Y."/>
            <person name="Cao H."/>
            <person name="Xiong S."/>
            <person name="Wang X."/>
            <person name="Wei L."/>
            <person name="Li C."/>
            <person name="Ma Q."/>
            <person name="Ju M."/>
            <person name="Zhao R."/>
            <person name="Li G."/>
            <person name="Mu C."/>
            <person name="Tian Q."/>
            <person name="Mei H."/>
            <person name="Zhang T."/>
            <person name="Gao T."/>
            <person name="Zhang H."/>
        </authorList>
    </citation>
    <scope>NUCLEOTIDE SEQUENCE</scope>
    <source>
        <strain evidence="1">G02</strain>
    </source>
</reference>
<accession>A0AAW2NPW7</accession>
<name>A0AAW2NPW7_SESRA</name>
<organism evidence="1">
    <name type="scientific">Sesamum radiatum</name>
    <name type="common">Black benniseed</name>
    <dbReference type="NCBI Taxonomy" id="300843"/>
    <lineage>
        <taxon>Eukaryota</taxon>
        <taxon>Viridiplantae</taxon>
        <taxon>Streptophyta</taxon>
        <taxon>Embryophyta</taxon>
        <taxon>Tracheophyta</taxon>
        <taxon>Spermatophyta</taxon>
        <taxon>Magnoliopsida</taxon>
        <taxon>eudicotyledons</taxon>
        <taxon>Gunneridae</taxon>
        <taxon>Pentapetalae</taxon>
        <taxon>asterids</taxon>
        <taxon>lamiids</taxon>
        <taxon>Lamiales</taxon>
        <taxon>Pedaliaceae</taxon>
        <taxon>Sesamum</taxon>
    </lineage>
</organism>
<comment type="caution">
    <text evidence="1">The sequence shown here is derived from an EMBL/GenBank/DDBJ whole genome shotgun (WGS) entry which is preliminary data.</text>
</comment>
<dbReference type="AlphaFoldDB" id="A0AAW2NPW7"/>
<gene>
    <name evidence="1" type="ORF">Sradi_4423000</name>
</gene>
<proteinExistence type="predicted"/>
<reference evidence="1" key="1">
    <citation type="submission" date="2020-06" db="EMBL/GenBank/DDBJ databases">
        <authorList>
            <person name="Li T."/>
            <person name="Hu X."/>
            <person name="Zhang T."/>
            <person name="Song X."/>
            <person name="Zhang H."/>
            <person name="Dai N."/>
            <person name="Sheng W."/>
            <person name="Hou X."/>
            <person name="Wei L."/>
        </authorList>
    </citation>
    <scope>NUCLEOTIDE SEQUENCE</scope>
    <source>
        <strain evidence="1">G02</strain>
        <tissue evidence="1">Leaf</tissue>
    </source>
</reference>
<evidence type="ECO:0000313" key="1">
    <source>
        <dbReference type="EMBL" id="KAL0345917.1"/>
    </source>
</evidence>